<name>A0A0E0M530_ORYPU</name>
<dbReference type="AlphaFoldDB" id="A0A0E0M530"/>
<feature type="compositionally biased region" description="Acidic residues" evidence="1">
    <location>
        <begin position="54"/>
        <end position="90"/>
    </location>
</feature>
<dbReference type="Gramene" id="OPUNC10G00720.1">
    <property type="protein sequence ID" value="OPUNC10G00720.1"/>
    <property type="gene ID" value="OPUNC10G00720"/>
</dbReference>
<protein>
    <submittedName>
        <fullName evidence="2">Uncharacterized protein</fullName>
    </submittedName>
</protein>
<proteinExistence type="predicted"/>
<feature type="compositionally biased region" description="Basic residues" evidence="1">
    <location>
        <begin position="1"/>
        <end position="12"/>
    </location>
</feature>
<organism evidence="2">
    <name type="scientific">Oryza punctata</name>
    <name type="common">Red rice</name>
    <dbReference type="NCBI Taxonomy" id="4537"/>
    <lineage>
        <taxon>Eukaryota</taxon>
        <taxon>Viridiplantae</taxon>
        <taxon>Streptophyta</taxon>
        <taxon>Embryophyta</taxon>
        <taxon>Tracheophyta</taxon>
        <taxon>Spermatophyta</taxon>
        <taxon>Magnoliopsida</taxon>
        <taxon>Liliopsida</taxon>
        <taxon>Poales</taxon>
        <taxon>Poaceae</taxon>
        <taxon>BOP clade</taxon>
        <taxon>Oryzoideae</taxon>
        <taxon>Oryzeae</taxon>
        <taxon>Oryzinae</taxon>
        <taxon>Oryza</taxon>
    </lineage>
</organism>
<keyword evidence="3" id="KW-1185">Reference proteome</keyword>
<reference evidence="2" key="2">
    <citation type="submission" date="2018-05" db="EMBL/GenBank/DDBJ databases">
        <title>OpunRS2 (Oryza punctata Reference Sequence Version 2).</title>
        <authorList>
            <person name="Zhang J."/>
            <person name="Kudrna D."/>
            <person name="Lee S."/>
            <person name="Talag J."/>
            <person name="Welchert J."/>
            <person name="Wing R.A."/>
        </authorList>
    </citation>
    <scope>NUCLEOTIDE SEQUENCE [LARGE SCALE GENOMIC DNA]</scope>
</reference>
<dbReference type="Proteomes" id="UP000026962">
    <property type="component" value="Chromosome 10"/>
</dbReference>
<evidence type="ECO:0000313" key="3">
    <source>
        <dbReference type="Proteomes" id="UP000026962"/>
    </source>
</evidence>
<evidence type="ECO:0000313" key="2">
    <source>
        <dbReference type="EnsemblPlants" id="OPUNC10G00720.1"/>
    </source>
</evidence>
<evidence type="ECO:0000256" key="1">
    <source>
        <dbReference type="SAM" id="MobiDB-lite"/>
    </source>
</evidence>
<dbReference type="HOGENOM" id="CLU_147636_0_0_1"/>
<dbReference type="EnsemblPlants" id="OPUNC10G00720.1">
    <property type="protein sequence ID" value="OPUNC10G00720.1"/>
    <property type="gene ID" value="OPUNC10G00720"/>
</dbReference>
<accession>A0A0E0M530</accession>
<feature type="compositionally biased region" description="Pro residues" evidence="1">
    <location>
        <begin position="141"/>
        <end position="151"/>
    </location>
</feature>
<feature type="compositionally biased region" description="Polar residues" evidence="1">
    <location>
        <begin position="121"/>
        <end position="132"/>
    </location>
</feature>
<feature type="region of interest" description="Disordered" evidence="1">
    <location>
        <begin position="1"/>
        <end position="151"/>
    </location>
</feature>
<reference evidence="2" key="1">
    <citation type="submission" date="2015-04" db="UniProtKB">
        <authorList>
            <consortium name="EnsemblPlants"/>
        </authorList>
    </citation>
    <scope>IDENTIFICATION</scope>
</reference>
<sequence>MNGGQPRRRRAIRPTDFLCEGQGERDDKNVYWYSTGREDSSTNENGDESPVGDWSDDEYDGDEDNDDEEEDEDDEDEDEDEEEEEDDEYVDYSSSSSEEEGVDKIIINITDIKIEDEEMRGSSSFCTDSPLSDPTRKPKPEPMPQPDQPSN</sequence>